<proteinExistence type="predicted"/>
<feature type="transmembrane region" description="Helical" evidence="1">
    <location>
        <begin position="72"/>
        <end position="90"/>
    </location>
</feature>
<sequence length="106" mass="11614">MNKIKAIPFIVLGTIVHVMLVATVFGAYISCDTRTNCVSTATRVSATVLSFPINLVSWIWERDDARISSGSFLILLLNSVLAVTIVWFFLKAIVSLGRKSISAPKK</sequence>
<dbReference type="OrthoDB" id="9809646at2"/>
<name>A0A369UKZ1_9GAMM</name>
<accession>A0A369UKZ1</accession>
<keyword evidence="3" id="KW-1185">Reference proteome</keyword>
<keyword evidence="1" id="KW-0812">Transmembrane</keyword>
<feature type="transmembrane region" description="Helical" evidence="1">
    <location>
        <begin position="6"/>
        <end position="29"/>
    </location>
</feature>
<gene>
    <name evidence="2" type="ORF">DVJ77_14945</name>
</gene>
<reference evidence="2 3" key="1">
    <citation type="submission" date="2018-07" db="EMBL/GenBank/DDBJ databases">
        <title>Dyella tabacisoli L4-6T, whole genome shotgun sequence.</title>
        <authorList>
            <person name="Zhou X.-K."/>
            <person name="Li W.-J."/>
            <person name="Duan Y.-Q."/>
        </authorList>
    </citation>
    <scope>NUCLEOTIDE SEQUENCE [LARGE SCALE GENOMIC DNA]</scope>
    <source>
        <strain evidence="2 3">L4-6</strain>
    </source>
</reference>
<comment type="caution">
    <text evidence="2">The sequence shown here is derived from an EMBL/GenBank/DDBJ whole genome shotgun (WGS) entry which is preliminary data.</text>
</comment>
<keyword evidence="1" id="KW-1133">Transmembrane helix</keyword>
<keyword evidence="1" id="KW-0472">Membrane</keyword>
<evidence type="ECO:0000313" key="2">
    <source>
        <dbReference type="EMBL" id="RDD80993.1"/>
    </source>
</evidence>
<protein>
    <submittedName>
        <fullName evidence="2">Uncharacterized protein</fullName>
    </submittedName>
</protein>
<organism evidence="2 3">
    <name type="scientific">Dyella tabacisoli</name>
    <dbReference type="NCBI Taxonomy" id="2282381"/>
    <lineage>
        <taxon>Bacteria</taxon>
        <taxon>Pseudomonadati</taxon>
        <taxon>Pseudomonadota</taxon>
        <taxon>Gammaproteobacteria</taxon>
        <taxon>Lysobacterales</taxon>
        <taxon>Rhodanobacteraceae</taxon>
        <taxon>Dyella</taxon>
    </lineage>
</organism>
<dbReference type="Proteomes" id="UP000253782">
    <property type="component" value="Unassembled WGS sequence"/>
</dbReference>
<dbReference type="EMBL" id="QQAH01000013">
    <property type="protein sequence ID" value="RDD80993.1"/>
    <property type="molecule type" value="Genomic_DNA"/>
</dbReference>
<evidence type="ECO:0000256" key="1">
    <source>
        <dbReference type="SAM" id="Phobius"/>
    </source>
</evidence>
<dbReference type="AlphaFoldDB" id="A0A369UKZ1"/>
<feature type="transmembrane region" description="Helical" evidence="1">
    <location>
        <begin position="41"/>
        <end position="60"/>
    </location>
</feature>
<evidence type="ECO:0000313" key="3">
    <source>
        <dbReference type="Proteomes" id="UP000253782"/>
    </source>
</evidence>